<protein>
    <submittedName>
        <fullName evidence="1">Uncharacterized protein</fullName>
    </submittedName>
</protein>
<organism evidence="1 2">
    <name type="scientific">Lepraria neglecta</name>
    <dbReference type="NCBI Taxonomy" id="209136"/>
    <lineage>
        <taxon>Eukaryota</taxon>
        <taxon>Fungi</taxon>
        <taxon>Dikarya</taxon>
        <taxon>Ascomycota</taxon>
        <taxon>Pezizomycotina</taxon>
        <taxon>Lecanoromycetes</taxon>
        <taxon>OSLEUM clade</taxon>
        <taxon>Lecanoromycetidae</taxon>
        <taxon>Lecanorales</taxon>
        <taxon>Lecanorineae</taxon>
        <taxon>Stereocaulaceae</taxon>
        <taxon>Lepraria</taxon>
    </lineage>
</organism>
<dbReference type="AlphaFoldDB" id="A0AAD9Z9P4"/>
<proteinExistence type="predicted"/>
<dbReference type="EMBL" id="JASNWA010000008">
    <property type="protein sequence ID" value="KAK3172073.1"/>
    <property type="molecule type" value="Genomic_DNA"/>
</dbReference>
<keyword evidence="2" id="KW-1185">Reference proteome</keyword>
<reference evidence="1" key="1">
    <citation type="submission" date="2022-11" db="EMBL/GenBank/DDBJ databases">
        <title>Chromosomal genome sequence assembly and mating type (MAT) locus characterization of the leprose asexual lichenized fungus Lepraria neglecta (Nyl.) Erichsen.</title>
        <authorList>
            <person name="Allen J.L."/>
            <person name="Pfeffer B."/>
        </authorList>
    </citation>
    <scope>NUCLEOTIDE SEQUENCE</scope>
    <source>
        <strain evidence="1">Allen 5258</strain>
    </source>
</reference>
<accession>A0AAD9Z9P4</accession>
<gene>
    <name evidence="1" type="ORF">OEA41_004158</name>
</gene>
<comment type="caution">
    <text evidence="1">The sequence shown here is derived from an EMBL/GenBank/DDBJ whole genome shotgun (WGS) entry which is preliminary data.</text>
</comment>
<dbReference type="Proteomes" id="UP001276659">
    <property type="component" value="Unassembled WGS sequence"/>
</dbReference>
<name>A0AAD9Z9P4_9LECA</name>
<evidence type="ECO:0000313" key="1">
    <source>
        <dbReference type="EMBL" id="KAK3172073.1"/>
    </source>
</evidence>
<sequence length="410" mass="47049">MQHTSSSGATTSHDATVHLPEVIQTFDEIRGSLIEGTEDTYLDVTSQLQNFLERSIDDHTFRKDTIESPWREERLKALEKLFKRMIDQRRLFEISLLLRKWSETPWLLSGEHLKFRFNVCLFVKTITGQEALDFQNAIKILRDIGAARSQHWKILYDTIEKKQSEIDQQQQIITCLGFRHVLEMLPDKTEIVNHFINPTPWGATGNWKMTWQFAVERELVLLLHEHIQVMAASGTVTVPALTAVPGSDSLRHLILYDFEEWIKRSRRHLIGNAGRIVVEYQKIETAFAASTAMTATAHAATAPAVGPAPVPITTLYPAPARTTGPQTTFTHLFTALTLKYDKWNCYERGLGLFSELSSSIHKYNKQYEVDETNWGRSDFLVLQWLRPALDTNGEVDWKDARVKRNLPYTP</sequence>
<evidence type="ECO:0000313" key="2">
    <source>
        <dbReference type="Proteomes" id="UP001276659"/>
    </source>
</evidence>